<reference evidence="1" key="1">
    <citation type="submission" date="2023-06" db="EMBL/GenBank/DDBJ databases">
        <title>Conoideocrella luteorostrata (Hypocreales: Clavicipitaceae), a potential biocontrol fungus for elongate hemlock scale in United States Christmas tree production areas.</title>
        <authorList>
            <person name="Barrett H."/>
            <person name="Lovett B."/>
            <person name="Macias A.M."/>
            <person name="Stajich J.E."/>
            <person name="Kasson M.T."/>
        </authorList>
    </citation>
    <scope>NUCLEOTIDE SEQUENCE</scope>
    <source>
        <strain evidence="1">ARSEF 14590</strain>
    </source>
</reference>
<evidence type="ECO:0000313" key="2">
    <source>
        <dbReference type="Proteomes" id="UP001251528"/>
    </source>
</evidence>
<accession>A0AAJ0CPQ6</accession>
<dbReference type="EMBL" id="JASWJB010000129">
    <property type="protein sequence ID" value="KAK2595519.1"/>
    <property type="molecule type" value="Genomic_DNA"/>
</dbReference>
<keyword evidence="2" id="KW-1185">Reference proteome</keyword>
<evidence type="ECO:0000313" key="1">
    <source>
        <dbReference type="EMBL" id="KAK2595519.1"/>
    </source>
</evidence>
<dbReference type="AlphaFoldDB" id="A0AAJ0CPQ6"/>
<keyword evidence="1" id="KW-0687">Ribonucleoprotein</keyword>
<protein>
    <submittedName>
        <fullName evidence="1">37S ribosomal protein S22</fullName>
    </submittedName>
</protein>
<dbReference type="GO" id="GO:0005840">
    <property type="term" value="C:ribosome"/>
    <property type="evidence" value="ECO:0007669"/>
    <property type="project" value="UniProtKB-KW"/>
</dbReference>
<name>A0AAJ0CPQ6_9HYPO</name>
<keyword evidence="1" id="KW-0689">Ribosomal protein</keyword>
<gene>
    <name evidence="1" type="primary">RSM22_1</name>
    <name evidence="1" type="ORF">QQS21_006747</name>
</gene>
<proteinExistence type="predicted"/>
<sequence>MAFRRQLEGGGCKEVTCKIESQIEADVSQDLKEEIPGANEQELAEKAPGNVDIVARSRREHQTLQRLVQDFRAAQKNTVQQEDEVATVE</sequence>
<organism evidence="1 2">
    <name type="scientific">Conoideocrella luteorostrata</name>
    <dbReference type="NCBI Taxonomy" id="1105319"/>
    <lineage>
        <taxon>Eukaryota</taxon>
        <taxon>Fungi</taxon>
        <taxon>Dikarya</taxon>
        <taxon>Ascomycota</taxon>
        <taxon>Pezizomycotina</taxon>
        <taxon>Sordariomycetes</taxon>
        <taxon>Hypocreomycetidae</taxon>
        <taxon>Hypocreales</taxon>
        <taxon>Clavicipitaceae</taxon>
        <taxon>Conoideocrella</taxon>
    </lineage>
</organism>
<dbReference type="Proteomes" id="UP001251528">
    <property type="component" value="Unassembled WGS sequence"/>
</dbReference>
<comment type="caution">
    <text evidence="1">The sequence shown here is derived from an EMBL/GenBank/DDBJ whole genome shotgun (WGS) entry which is preliminary data.</text>
</comment>